<dbReference type="Gene3D" id="1.20.1600.10">
    <property type="entry name" value="Outer membrane efflux proteins (OEP)"/>
    <property type="match status" value="1"/>
</dbReference>
<dbReference type="SUPFAM" id="SSF56954">
    <property type="entry name" value="Outer membrane efflux proteins (OEP)"/>
    <property type="match status" value="1"/>
</dbReference>
<evidence type="ECO:0000256" key="1">
    <source>
        <dbReference type="ARBA" id="ARBA00007613"/>
    </source>
</evidence>
<dbReference type="AlphaFoldDB" id="A0A4Y9T3W1"/>
<proteinExistence type="inferred from homology"/>
<dbReference type="Gene3D" id="2.20.200.10">
    <property type="entry name" value="Outer membrane efflux proteins (OEP)"/>
    <property type="match status" value="1"/>
</dbReference>
<keyword evidence="2" id="KW-0812">Transmembrane</keyword>
<gene>
    <name evidence="3" type="ORF">E4O92_10455</name>
</gene>
<dbReference type="OrthoDB" id="9770517at2"/>
<keyword evidence="4" id="KW-1185">Reference proteome</keyword>
<dbReference type="EMBL" id="SPUM01000063">
    <property type="protein sequence ID" value="TFW32230.1"/>
    <property type="molecule type" value="Genomic_DNA"/>
</dbReference>
<name>A0A4Y9T3W1_9BURK</name>
<sequence>MFAVAGLLALSGCAVGPDFQLPAAPTVQRYTDSPLPAQTASAPVDAGAAQHFAQGQDVPADWWKLFGSEPLNELVNAALQANPDLKASEAALRATRENAAAQRGAYLPSVDAQLTPTRQKVGDTLASPLASDSNLYTLHTAQLNIGYVVDVFGGTRRQVEGANAQAEVARHQRDAAWLTLTSNVVAAAIQEAALRAQIKSMNEQVALAYKQLEAVRRQRAAGQIGTVDVAAQAAAVAQIEAGLPPLEKQLARQRDLLAVLAGRLPSEQVTQRFEFATLRLPVELPLSLPARLVEQRPDVRAAEAQLHAASAQIGVAKAARLPNITLSATLGSSALDVGSLFKTGTGFWSIGADLVQPLSKGSALMHQQRAAQAQYDQAAALYRSAVLVAFQDVASALHAIDADARSLRIAHDAERAARRSLDIASKQLDLGMIAYPALWQAEQGYQQASIALVQAQAARYADTVALFQGLGGGWWNREDDRGAGD</sequence>
<comment type="caution">
    <text evidence="3">The sequence shown here is derived from an EMBL/GenBank/DDBJ whole genome shotgun (WGS) entry which is preliminary data.</text>
</comment>
<keyword evidence="2" id="KW-1134">Transmembrane beta strand</keyword>
<evidence type="ECO:0000313" key="3">
    <source>
        <dbReference type="EMBL" id="TFW32230.1"/>
    </source>
</evidence>
<dbReference type="Pfam" id="PF02321">
    <property type="entry name" value="OEP"/>
    <property type="match status" value="2"/>
</dbReference>
<organism evidence="3 4">
    <name type="scientific">Massilia horti</name>
    <dbReference type="NCBI Taxonomy" id="2562153"/>
    <lineage>
        <taxon>Bacteria</taxon>
        <taxon>Pseudomonadati</taxon>
        <taxon>Pseudomonadota</taxon>
        <taxon>Betaproteobacteria</taxon>
        <taxon>Burkholderiales</taxon>
        <taxon>Oxalobacteraceae</taxon>
        <taxon>Telluria group</taxon>
        <taxon>Massilia</taxon>
    </lineage>
</organism>
<comment type="subcellular location">
    <subcellularLocation>
        <location evidence="2">Cell membrane</location>
        <topology evidence="2">Lipid-anchor</topology>
    </subcellularLocation>
</comment>
<evidence type="ECO:0000256" key="2">
    <source>
        <dbReference type="RuleBase" id="RU362097"/>
    </source>
</evidence>
<dbReference type="Proteomes" id="UP000297258">
    <property type="component" value="Unassembled WGS sequence"/>
</dbReference>
<dbReference type="NCBIfam" id="TIGR01845">
    <property type="entry name" value="outer_NodT"/>
    <property type="match status" value="1"/>
</dbReference>
<keyword evidence="2" id="KW-0449">Lipoprotein</keyword>
<dbReference type="RefSeq" id="WP_135189708.1">
    <property type="nucleotide sequence ID" value="NZ_SPUM01000063.1"/>
</dbReference>
<dbReference type="InterPro" id="IPR010131">
    <property type="entry name" value="MdtP/NodT-like"/>
</dbReference>
<evidence type="ECO:0000313" key="4">
    <source>
        <dbReference type="Proteomes" id="UP000297258"/>
    </source>
</evidence>
<accession>A0A4Y9T3W1</accession>
<comment type="similarity">
    <text evidence="1 2">Belongs to the outer membrane factor (OMF) (TC 1.B.17) family.</text>
</comment>
<keyword evidence="2" id="KW-0472">Membrane</keyword>
<dbReference type="GO" id="GO:0015562">
    <property type="term" value="F:efflux transmembrane transporter activity"/>
    <property type="evidence" value="ECO:0007669"/>
    <property type="project" value="InterPro"/>
</dbReference>
<dbReference type="PANTHER" id="PTHR30203">
    <property type="entry name" value="OUTER MEMBRANE CATION EFFLUX PROTEIN"/>
    <property type="match status" value="1"/>
</dbReference>
<dbReference type="InterPro" id="IPR003423">
    <property type="entry name" value="OMP_efflux"/>
</dbReference>
<reference evidence="3 4" key="1">
    <citation type="submission" date="2019-03" db="EMBL/GenBank/DDBJ databases">
        <title>Draft genome of Massilia hortus sp. nov., a novel bacterial species of the Oxalobacteraceae family.</title>
        <authorList>
            <person name="Peta V."/>
            <person name="Raths R."/>
            <person name="Bucking H."/>
        </authorList>
    </citation>
    <scope>NUCLEOTIDE SEQUENCE [LARGE SCALE GENOMIC DNA]</scope>
    <source>
        <strain evidence="3 4">ONC3</strain>
    </source>
</reference>
<keyword evidence="2" id="KW-0564">Palmitate</keyword>
<dbReference type="GO" id="GO:0005886">
    <property type="term" value="C:plasma membrane"/>
    <property type="evidence" value="ECO:0007669"/>
    <property type="project" value="UniProtKB-SubCell"/>
</dbReference>
<protein>
    <submittedName>
        <fullName evidence="3">Efflux transporter outer membrane subunit</fullName>
    </submittedName>
</protein>
<dbReference type="PANTHER" id="PTHR30203:SF33">
    <property type="entry name" value="BLR4455 PROTEIN"/>
    <property type="match status" value="1"/>
</dbReference>